<dbReference type="EMBL" id="NCSJ02000278">
    <property type="protein sequence ID" value="RFU26184.1"/>
    <property type="molecule type" value="Genomic_DNA"/>
</dbReference>
<dbReference type="OMA" id="FNIWIEL"/>
<feature type="non-terminal residue" evidence="1">
    <location>
        <position position="1"/>
    </location>
</feature>
<feature type="non-terminal residue" evidence="1">
    <location>
        <position position="1097"/>
    </location>
</feature>
<gene>
    <name evidence="1" type="ORF">B7463_g10149</name>
</gene>
<dbReference type="Pfam" id="PF17132">
    <property type="entry name" value="Glyco_hydro_106"/>
    <property type="match status" value="1"/>
</dbReference>
<comment type="caution">
    <text evidence="1">The sequence shown here is derived from an EMBL/GenBank/DDBJ whole genome shotgun (WGS) entry which is preliminary data.</text>
</comment>
<organism evidence="1 2">
    <name type="scientific">Scytalidium lignicola</name>
    <name type="common">Hyphomycete</name>
    <dbReference type="NCBI Taxonomy" id="5539"/>
    <lineage>
        <taxon>Eukaryota</taxon>
        <taxon>Fungi</taxon>
        <taxon>Dikarya</taxon>
        <taxon>Ascomycota</taxon>
        <taxon>Pezizomycotina</taxon>
        <taxon>Leotiomycetes</taxon>
        <taxon>Leotiomycetes incertae sedis</taxon>
        <taxon>Scytalidium</taxon>
    </lineage>
</organism>
<evidence type="ECO:0000313" key="2">
    <source>
        <dbReference type="Proteomes" id="UP000258309"/>
    </source>
</evidence>
<keyword evidence="2" id="KW-1185">Reference proteome</keyword>
<sequence length="1097" mass="119059">MDTLPDTVTVRSWLQPARCCAFPSLVNCWASSISLANPRSEPYLTVERGEDQLVHLRHDINAVLVHDTDEINAMFGWPKMTIFGCWPALLFLSVNTVLGIEANLDKHEASFTTSLFADPPSTARPKTRYWIKDAYAFDPVVGRSDLSQLKRTGFGGAEVLDFANYHGSTIEDPSYYSIGSGNWSSLFESLVENAVDLGMHLDFCLGAASGGAAVTSFNPRTDLGLEIGVVYGFQYFGPNISYSGPIPDINTTSFGKNSGGRFVSAVLGRLSNNSTIASNVQTLVYSSMVDLSDGIDCPPSKSGSSNCSVSFTTPEDPGTYILIAFWTLRAASKEAPGGAHESNPTFPASAGLYYTDHFSEAGANATAVFFKNDVLTDLVERLLPKLPSPSYAWQDSLEFGSVGEHWGIDMGERWKAVRPYGPGLALPSLFTSRWVYDNTTATAKMLNDYKYVLTDGYLAYTEAATLWSHSLGIQYSQQPYGYTAPSMDISGVAATGDAPETESLDFGNNIDGMRHMSGGVHTPTSGGIFSEELGAAAGGQYQVTWPNILSEVLLGIASGVNMMNLHGYSYSGYYAETTWPGYTAFGSQYGNSWGPRDPEWNHSKPVVDFIARNFLIAQSGKAKIDLTFWSWNAGSKSGTIRTSFVQAGYSYEYLSTMSLEHSNNFIRGGRLNPDNAAYKAFIFPDITSIETSGLGRILSFAKQGFPMVFYQSQLIASTNLAPGGDEYVQSTMAELLKLKNVLYVDSESEAISALKSLGISPTTAFSKQTSFYSVHRSTEDIDFVWLYNSNSDETRMDITFAITGTPYQLDAWTGDVTPVAVYVQNRTSTIISVNIPGGGSTIYAFGKDIFADVHVPPLHIVSTDVSYPIVKNGSIVLCETQNATRYYQYDSGTVVPVVFKVPAPINLTNWELKITSFGPSDNITETDPEYVTVYESSTWKINSLVPWLQINPSLTNVSGVGTYSTSFQYNGNGKHTYPIALEVQHKSLTYSSPTAAGAFLNLTGKVFATIDISINGNQTAPPNIWKPVVDISKYLRSGKNTVDITVASTLINKVSSLASEIESAGDSGSVYVSAKKQNYGMIDEGPGELVGMVGGVR</sequence>
<dbReference type="PANTHER" id="PTHR36848:SF2">
    <property type="entry name" value="SECRETED PROTEIN"/>
    <property type="match status" value="1"/>
</dbReference>
<evidence type="ECO:0008006" key="3">
    <source>
        <dbReference type="Google" id="ProtNLM"/>
    </source>
</evidence>
<evidence type="ECO:0000313" key="1">
    <source>
        <dbReference type="EMBL" id="RFU26184.1"/>
    </source>
</evidence>
<dbReference type="AlphaFoldDB" id="A0A3E2GYF8"/>
<protein>
    <recommendedName>
        <fullName evidence="3">Secreted protein</fullName>
    </recommendedName>
</protein>
<accession>A0A3E2GYF8</accession>
<dbReference type="Proteomes" id="UP000258309">
    <property type="component" value="Unassembled WGS sequence"/>
</dbReference>
<name>A0A3E2GYF8_SCYLI</name>
<reference evidence="1 2" key="1">
    <citation type="submission" date="2018-05" db="EMBL/GenBank/DDBJ databases">
        <title>Draft genome sequence of Scytalidium lignicola DSM 105466, a ubiquitous saprotrophic fungus.</title>
        <authorList>
            <person name="Buettner E."/>
            <person name="Gebauer A.M."/>
            <person name="Hofrichter M."/>
            <person name="Liers C."/>
            <person name="Kellner H."/>
        </authorList>
    </citation>
    <scope>NUCLEOTIDE SEQUENCE [LARGE SCALE GENOMIC DNA]</scope>
    <source>
        <strain evidence="1 2">DSM 105466</strain>
    </source>
</reference>
<dbReference type="OrthoDB" id="2588159at2759"/>
<dbReference type="InterPro" id="IPR053161">
    <property type="entry name" value="Ulvan_degrading_GH"/>
</dbReference>
<proteinExistence type="predicted"/>
<dbReference type="STRING" id="5539.A0A3E2GYF8"/>
<dbReference type="PANTHER" id="PTHR36848">
    <property type="entry name" value="DNA-BINDING PROTEIN (PUTATIVE SECRETED PROTEIN)-RELATED"/>
    <property type="match status" value="1"/>
</dbReference>